<dbReference type="EMBL" id="JAVXUO010000888">
    <property type="protein sequence ID" value="KAK2988303.1"/>
    <property type="molecule type" value="Genomic_DNA"/>
</dbReference>
<dbReference type="InterPro" id="IPR017451">
    <property type="entry name" value="F-box-assoc_interact_dom"/>
</dbReference>
<gene>
    <name evidence="3" type="ORF">RJ640_011974</name>
</gene>
<dbReference type="Proteomes" id="UP001187471">
    <property type="component" value="Unassembled WGS sequence"/>
</dbReference>
<proteinExistence type="predicted"/>
<keyword evidence="4" id="KW-1185">Reference proteome</keyword>
<sequence>MMLCRRPQLPYEIIFDILSRLPVRVLLQFKSVCKEWRFIISDPEFIQAHLDRAKEKNNLTLSRHIVFLRRNKVLNPARVPFFSCQTLPDNPMQLNFPFAASCMNAEILASCDGLLVVGVGEKSLYLWNPSTRLHKEILGQYHFKEYVRLYGLGYDPLTKAYKVVRVVRVASHNSFNTPPRYIEHHYDSTTAKFYNCKTESWTKINDFTYRVFADRQGVVVNGNPHWVVTHDRTARIYVIVYFDMAKETFKEVPSPSWLVEDLIFSLGVLGGLLCLVHKTDMGSVVCVMNNYGVKESWSVLFTVPETCSRSFVPLCFKTSDEVILDTAEGGLTMYNLRNGTDDRIMPYGTNDAFTAAAHYGKEEIQSQGRRGKRQPFSTSPPTGHWCLRAYVEPIDSRTSKPNTPRKKRISPSKEFPRQVRVKKEKVPITERSIHKAVEDLFQGYPSEEGAEGDDNAEDDVTFTQKRQEIWKKKKKASQTTSHNTRAFNRPCSDPQSIEAIPIIPLRMFSPAHTSSASVVFSMPLPILTSVLEPSPRAEQSSGEKSLKSDELGSIFGGWLPSELLYIEISSGSNLSELLS</sequence>
<dbReference type="Pfam" id="PF07734">
    <property type="entry name" value="FBA_1"/>
    <property type="match status" value="1"/>
</dbReference>
<dbReference type="InterPro" id="IPR050796">
    <property type="entry name" value="SCF_F-box_component"/>
</dbReference>
<evidence type="ECO:0000256" key="1">
    <source>
        <dbReference type="SAM" id="MobiDB-lite"/>
    </source>
</evidence>
<feature type="region of interest" description="Disordered" evidence="1">
    <location>
        <begin position="471"/>
        <end position="491"/>
    </location>
</feature>
<dbReference type="SUPFAM" id="SSF81383">
    <property type="entry name" value="F-box domain"/>
    <property type="match status" value="1"/>
</dbReference>
<feature type="region of interest" description="Disordered" evidence="1">
    <location>
        <begin position="363"/>
        <end position="384"/>
    </location>
</feature>
<dbReference type="SMART" id="SM00256">
    <property type="entry name" value="FBOX"/>
    <property type="match status" value="1"/>
</dbReference>
<dbReference type="CDD" id="cd22157">
    <property type="entry name" value="F-box_AtFBW1-like"/>
    <property type="match status" value="1"/>
</dbReference>
<dbReference type="Pfam" id="PF12937">
    <property type="entry name" value="F-box-like"/>
    <property type="match status" value="1"/>
</dbReference>
<dbReference type="InterPro" id="IPR036047">
    <property type="entry name" value="F-box-like_dom_sf"/>
</dbReference>
<accession>A0AA88UP46</accession>
<evidence type="ECO:0000313" key="4">
    <source>
        <dbReference type="Proteomes" id="UP001187471"/>
    </source>
</evidence>
<feature type="domain" description="F-box" evidence="2">
    <location>
        <begin position="3"/>
        <end position="49"/>
    </location>
</feature>
<feature type="region of interest" description="Disordered" evidence="1">
    <location>
        <begin position="396"/>
        <end position="425"/>
    </location>
</feature>
<dbReference type="InterPro" id="IPR001810">
    <property type="entry name" value="F-box_dom"/>
</dbReference>
<dbReference type="NCBIfam" id="TIGR01640">
    <property type="entry name" value="F_box_assoc_1"/>
    <property type="match status" value="1"/>
</dbReference>
<protein>
    <recommendedName>
        <fullName evidence="2">F-box domain-containing protein</fullName>
    </recommendedName>
</protein>
<dbReference type="InterPro" id="IPR006527">
    <property type="entry name" value="F-box-assoc_dom_typ1"/>
</dbReference>
<dbReference type="Gene3D" id="1.20.1280.50">
    <property type="match status" value="1"/>
</dbReference>
<dbReference type="PANTHER" id="PTHR31672">
    <property type="entry name" value="BNACNNG10540D PROTEIN"/>
    <property type="match status" value="1"/>
</dbReference>
<comment type="caution">
    <text evidence="3">The sequence shown here is derived from an EMBL/GenBank/DDBJ whole genome shotgun (WGS) entry which is preliminary data.</text>
</comment>
<evidence type="ECO:0000313" key="3">
    <source>
        <dbReference type="EMBL" id="KAK2988303.1"/>
    </source>
</evidence>
<dbReference type="AlphaFoldDB" id="A0AA88UP46"/>
<dbReference type="PROSITE" id="PS50181">
    <property type="entry name" value="FBOX"/>
    <property type="match status" value="1"/>
</dbReference>
<organism evidence="3 4">
    <name type="scientific">Escallonia rubra</name>
    <dbReference type="NCBI Taxonomy" id="112253"/>
    <lineage>
        <taxon>Eukaryota</taxon>
        <taxon>Viridiplantae</taxon>
        <taxon>Streptophyta</taxon>
        <taxon>Embryophyta</taxon>
        <taxon>Tracheophyta</taxon>
        <taxon>Spermatophyta</taxon>
        <taxon>Magnoliopsida</taxon>
        <taxon>eudicotyledons</taxon>
        <taxon>Gunneridae</taxon>
        <taxon>Pentapetalae</taxon>
        <taxon>asterids</taxon>
        <taxon>campanulids</taxon>
        <taxon>Escalloniales</taxon>
        <taxon>Escalloniaceae</taxon>
        <taxon>Escallonia</taxon>
    </lineage>
</organism>
<reference evidence="3" key="1">
    <citation type="submission" date="2022-12" db="EMBL/GenBank/DDBJ databases">
        <title>Draft genome assemblies for two species of Escallonia (Escalloniales).</title>
        <authorList>
            <person name="Chanderbali A."/>
            <person name="Dervinis C."/>
            <person name="Anghel I."/>
            <person name="Soltis D."/>
            <person name="Soltis P."/>
            <person name="Zapata F."/>
        </authorList>
    </citation>
    <scope>NUCLEOTIDE SEQUENCE</scope>
    <source>
        <strain evidence="3">UCBG92.1500</strain>
        <tissue evidence="3">Leaf</tissue>
    </source>
</reference>
<evidence type="ECO:0000259" key="2">
    <source>
        <dbReference type="PROSITE" id="PS50181"/>
    </source>
</evidence>
<dbReference type="PANTHER" id="PTHR31672:SF13">
    <property type="entry name" value="F-BOX PROTEIN CPR30-LIKE"/>
    <property type="match status" value="1"/>
</dbReference>
<feature type="compositionally biased region" description="Polar residues" evidence="1">
    <location>
        <begin position="477"/>
        <end position="486"/>
    </location>
</feature>
<name>A0AA88UP46_9ASTE</name>